<comment type="caution">
    <text evidence="1">The sequence shown here is derived from an EMBL/GenBank/DDBJ whole genome shotgun (WGS) entry which is preliminary data.</text>
</comment>
<protein>
    <submittedName>
        <fullName evidence="1">Ornithine cyclodeaminase family protein</fullName>
    </submittedName>
</protein>
<dbReference type="PANTHER" id="PTHR13812:SF19">
    <property type="entry name" value="KETIMINE REDUCTASE MU-CRYSTALLIN"/>
    <property type="match status" value="1"/>
</dbReference>
<dbReference type="RefSeq" id="WP_218443581.1">
    <property type="nucleotide sequence ID" value="NZ_JAGSPA010000001.1"/>
</dbReference>
<reference evidence="1 2" key="1">
    <citation type="submission" date="2021-04" db="EMBL/GenBank/DDBJ databases">
        <authorList>
            <person name="Pira H."/>
            <person name="Risdian C."/>
            <person name="Wink J."/>
        </authorList>
    </citation>
    <scope>NUCLEOTIDE SEQUENCE [LARGE SCALE GENOMIC DNA]</scope>
    <source>
        <strain evidence="1 2">WHA3</strain>
    </source>
</reference>
<name>A0ABS6SA92_9SPHN</name>
<dbReference type="InterPro" id="IPR003462">
    <property type="entry name" value="ODC_Mu_crystall"/>
</dbReference>
<dbReference type="PANTHER" id="PTHR13812">
    <property type="entry name" value="KETIMINE REDUCTASE MU-CRYSTALLIN"/>
    <property type="match status" value="1"/>
</dbReference>
<dbReference type="Pfam" id="PF02423">
    <property type="entry name" value="OCD_Mu_crystall"/>
    <property type="match status" value="1"/>
</dbReference>
<gene>
    <name evidence="1" type="ORF">KCG44_00725</name>
</gene>
<dbReference type="PIRSF" id="PIRSF001439">
    <property type="entry name" value="CryM"/>
    <property type="match status" value="1"/>
</dbReference>
<accession>A0ABS6SA92</accession>
<dbReference type="Proteomes" id="UP000722336">
    <property type="component" value="Unassembled WGS sequence"/>
</dbReference>
<evidence type="ECO:0000313" key="1">
    <source>
        <dbReference type="EMBL" id="MBV7255299.1"/>
    </source>
</evidence>
<proteinExistence type="predicted"/>
<organism evidence="1 2">
    <name type="scientific">Pacificimonas pallii</name>
    <dbReference type="NCBI Taxonomy" id="2827236"/>
    <lineage>
        <taxon>Bacteria</taxon>
        <taxon>Pseudomonadati</taxon>
        <taxon>Pseudomonadota</taxon>
        <taxon>Alphaproteobacteria</taxon>
        <taxon>Sphingomonadales</taxon>
        <taxon>Sphingosinicellaceae</taxon>
        <taxon>Pacificimonas</taxon>
    </lineage>
</organism>
<sequence length="332" mass="35458">MSRHKENEARSSIPYLGQDVVERLLSEKLAFDLVSEVMQRVAEGTTRQSLRILLPLAEPRLFGCMPGALAADGPFGAKVLSVDPRFALAGASSHQGVVMLFDPDSGLLVSLVDAAEITKRRTAAASAVATEALARPDANRLAILGTGEQAESHIRAITDARSITSVTIWGRSREKAERMAKELGDELGRTIGVAGSAQEAARRADIICTVSGASDPILCRDWVEPGTHINAVGSSHERASEIEETLVASVRYFCDSRQGALAQGGEFIRTNKLGLIGEDHILAEIGDVLSGKAPGRRSADEITLYKSLGHIAQDLACGWRLHQIATTAEPSM</sequence>
<keyword evidence="2" id="KW-1185">Reference proteome</keyword>
<evidence type="ECO:0000313" key="2">
    <source>
        <dbReference type="Proteomes" id="UP000722336"/>
    </source>
</evidence>
<dbReference type="EMBL" id="JAGSPA010000001">
    <property type="protein sequence ID" value="MBV7255299.1"/>
    <property type="molecule type" value="Genomic_DNA"/>
</dbReference>